<organism evidence="1 2">
    <name type="scientific">Kineococcus rhizosphaerae</name>
    <dbReference type="NCBI Taxonomy" id="559628"/>
    <lineage>
        <taxon>Bacteria</taxon>
        <taxon>Bacillati</taxon>
        <taxon>Actinomycetota</taxon>
        <taxon>Actinomycetes</taxon>
        <taxon>Kineosporiales</taxon>
        <taxon>Kineosporiaceae</taxon>
        <taxon>Kineococcus</taxon>
    </lineage>
</organism>
<dbReference type="Proteomes" id="UP000238083">
    <property type="component" value="Unassembled WGS sequence"/>
</dbReference>
<accession>A0A2T0QSD6</accession>
<dbReference type="PANTHER" id="PTHR43857:SF1">
    <property type="entry name" value="YJGH FAMILY PROTEIN"/>
    <property type="match status" value="1"/>
</dbReference>
<comment type="caution">
    <text evidence="1">The sequence shown here is derived from an EMBL/GenBank/DDBJ whole genome shotgun (WGS) entry which is preliminary data.</text>
</comment>
<reference evidence="1 2" key="1">
    <citation type="submission" date="2018-03" db="EMBL/GenBank/DDBJ databases">
        <title>Genomic Encyclopedia of Archaeal and Bacterial Type Strains, Phase II (KMG-II): from individual species to whole genera.</title>
        <authorList>
            <person name="Goeker M."/>
        </authorList>
    </citation>
    <scope>NUCLEOTIDE SEQUENCE [LARGE SCALE GENOMIC DNA]</scope>
    <source>
        <strain evidence="1 2">DSM 19711</strain>
    </source>
</reference>
<keyword evidence="2" id="KW-1185">Reference proteome</keyword>
<dbReference type="EMBL" id="PVZF01000027">
    <property type="protein sequence ID" value="PRY07803.1"/>
    <property type="molecule type" value="Genomic_DNA"/>
</dbReference>
<dbReference type="InterPro" id="IPR035959">
    <property type="entry name" value="RutC-like_sf"/>
</dbReference>
<evidence type="ECO:0000313" key="2">
    <source>
        <dbReference type="Proteomes" id="UP000238083"/>
    </source>
</evidence>
<dbReference type="PANTHER" id="PTHR43857">
    <property type="entry name" value="BLR7761 PROTEIN"/>
    <property type="match status" value="1"/>
</dbReference>
<dbReference type="AlphaFoldDB" id="A0A2T0QSD6"/>
<gene>
    <name evidence="1" type="ORF">CLV37_1278</name>
</gene>
<proteinExistence type="predicted"/>
<sequence length="132" mass="14191">MTTSTSTFNHDVPWESSYGYSQGYRVGDTIYISGQLAHDEACNLVGEGDIVAQCAKTFENFDKVLVGLGGRRDQVVETTVAIIGLRENFDAVGAAHLDYFGQHRPASTALGVVELAMPGQLVEVAAVVRLDI</sequence>
<evidence type="ECO:0000313" key="1">
    <source>
        <dbReference type="EMBL" id="PRY07803.1"/>
    </source>
</evidence>
<dbReference type="SUPFAM" id="SSF55298">
    <property type="entry name" value="YjgF-like"/>
    <property type="match status" value="1"/>
</dbReference>
<dbReference type="RefSeq" id="WP_106215631.1">
    <property type="nucleotide sequence ID" value="NZ_PVZF01000027.1"/>
</dbReference>
<protein>
    <submittedName>
        <fullName evidence="1">Enamine deaminase RidA (YjgF/YER057c/UK114 family)</fullName>
    </submittedName>
</protein>
<dbReference type="Gene3D" id="3.30.1330.40">
    <property type="entry name" value="RutC-like"/>
    <property type="match status" value="1"/>
</dbReference>
<dbReference type="InterPro" id="IPR006175">
    <property type="entry name" value="YjgF/YER057c/UK114"/>
</dbReference>
<name>A0A2T0QSD6_9ACTN</name>
<dbReference type="Pfam" id="PF01042">
    <property type="entry name" value="Ribonuc_L-PSP"/>
    <property type="match status" value="1"/>
</dbReference>
<dbReference type="OrthoDB" id="9799840at2"/>